<proteinExistence type="inferred from homology"/>
<comment type="caution">
    <text evidence="12">The sequence shown here is derived from an EMBL/GenBank/DDBJ whole genome shotgun (WGS) entry which is preliminary data.</text>
</comment>
<evidence type="ECO:0000256" key="4">
    <source>
        <dbReference type="ARBA" id="ARBA00019623"/>
    </source>
</evidence>
<dbReference type="PANTHER" id="PTHR43101">
    <property type="entry name" value="BETA-FRUCTOSIDASE"/>
    <property type="match status" value="1"/>
</dbReference>
<evidence type="ECO:0000256" key="2">
    <source>
        <dbReference type="ARBA" id="ARBA00009902"/>
    </source>
</evidence>
<dbReference type="RefSeq" id="WP_193536213.1">
    <property type="nucleotide sequence ID" value="NZ_JADCLJ010000020.1"/>
</dbReference>
<dbReference type="InterPro" id="IPR006232">
    <property type="entry name" value="Suc6P_hydrolase"/>
</dbReference>
<evidence type="ECO:0000313" key="12">
    <source>
        <dbReference type="EMBL" id="MBE4908475.1"/>
    </source>
</evidence>
<keyword evidence="13" id="KW-1185">Reference proteome</keyword>
<comment type="catalytic activity">
    <reaction evidence="8">
        <text>Hydrolysis of terminal non-reducing beta-D-fructofuranoside residues in beta-D-fructofuranosides.</text>
        <dbReference type="EC" id="3.2.1.26"/>
    </reaction>
</comment>
<comment type="function">
    <text evidence="9">Enables the bacterium to metabolize sucrose as a sole carbon source.</text>
</comment>
<dbReference type="InterPro" id="IPR013320">
    <property type="entry name" value="ConA-like_dom_sf"/>
</dbReference>
<dbReference type="SUPFAM" id="SSF49899">
    <property type="entry name" value="Concanavalin A-like lectins/glucanases"/>
    <property type="match status" value="1"/>
</dbReference>
<comment type="pathway">
    <text evidence="1 9">Glycan biosynthesis; sucrose metabolism.</text>
</comment>
<name>A0ABR9QJ05_9BACI</name>
<keyword evidence="9" id="KW-0963">Cytoplasm</keyword>
<comment type="similarity">
    <text evidence="2 8">Belongs to the glycosyl hydrolase 32 family.</text>
</comment>
<reference evidence="12 13" key="1">
    <citation type="submission" date="2020-10" db="EMBL/GenBank/DDBJ databases">
        <title>Bacillus sp. HD4P25, an endophyte from a halophyte.</title>
        <authorList>
            <person name="Sun J.-Q."/>
        </authorList>
    </citation>
    <scope>NUCLEOTIDE SEQUENCE [LARGE SCALE GENOMIC DNA]</scope>
    <source>
        <strain evidence="12 13">YIM 93174</strain>
    </source>
</reference>
<sequence length="492" mass="56394">MNHDDKIIQAEEVLKSKHEEIRKTKWYPTYHVAPQAGWMNDPNGFSFYNGEYHLFYQHYPFSPQWGPMYWGHAKSRDLASWEHLPIALAPSEDYDKDGCFSGSAIQIDDKLYLMYTGNVWTGDDHDHQLKQVQCIASSQDGIHFTKDEQNPVISTAPEGNIHPFHFRDPKVWKKGEHYYCVLGSKTNQNIGQILLYRSKDLVDWEFMNVAATGTGNFGYMWECPDIFNIDGQDILLMSPQGMAPEGYMYHNLHQSGYVVGKLDYETGILEHGPFQLLDYGFDVYAPQTTVDEQGRRIVLSWMNMWESEMPEQKYEWAGAITLPRVMTLENGTLRISPVPELKSLRKDKVAYERIQVNGNELLPKVDGSFVELKVTIDAKDATQFGLKVRVNEDLGEETVLYYDTRTKVITFNRDNSGAGPKGIRQAPVELIDNKLHLHLFLDSSSVELFINEGEKVMTGRIYPNEESIGIQFFSEGEIELLKVEKWTVAGAF</sequence>
<comment type="subcellular location">
    <subcellularLocation>
        <location evidence="9">Cytoplasm</location>
    </subcellularLocation>
</comment>
<evidence type="ECO:0000256" key="1">
    <source>
        <dbReference type="ARBA" id="ARBA00004914"/>
    </source>
</evidence>
<gene>
    <name evidence="12" type="ORF">IMZ08_10450</name>
</gene>
<dbReference type="SUPFAM" id="SSF75005">
    <property type="entry name" value="Arabinanase/levansucrase/invertase"/>
    <property type="match status" value="1"/>
</dbReference>
<accession>A0ABR9QJ05</accession>
<keyword evidence="9" id="KW-0119">Carbohydrate metabolism</keyword>
<dbReference type="EMBL" id="JADCLJ010000020">
    <property type="protein sequence ID" value="MBE4908475.1"/>
    <property type="molecule type" value="Genomic_DNA"/>
</dbReference>
<keyword evidence="6 8" id="KW-0326">Glycosidase</keyword>
<feature type="domain" description="Glycosyl hydrolase family 32 N-terminal" evidence="10">
    <location>
        <begin position="31"/>
        <end position="335"/>
    </location>
</feature>
<dbReference type="Pfam" id="PF00251">
    <property type="entry name" value="Glyco_hydro_32N"/>
    <property type="match status" value="1"/>
</dbReference>
<dbReference type="InterPro" id="IPR013189">
    <property type="entry name" value="Glyco_hydro_32_C"/>
</dbReference>
<dbReference type="GO" id="GO:0016787">
    <property type="term" value="F:hydrolase activity"/>
    <property type="evidence" value="ECO:0007669"/>
    <property type="project" value="UniProtKB-KW"/>
</dbReference>
<dbReference type="NCBIfam" id="TIGR01322">
    <property type="entry name" value="scrB_fam"/>
    <property type="match status" value="1"/>
</dbReference>
<dbReference type="InterPro" id="IPR018053">
    <property type="entry name" value="Glyco_hydro_32_AS"/>
</dbReference>
<evidence type="ECO:0000313" key="13">
    <source>
        <dbReference type="Proteomes" id="UP001516662"/>
    </source>
</evidence>
<evidence type="ECO:0000256" key="5">
    <source>
        <dbReference type="ARBA" id="ARBA00022801"/>
    </source>
</evidence>
<evidence type="ECO:0000256" key="8">
    <source>
        <dbReference type="RuleBase" id="RU362110"/>
    </source>
</evidence>
<evidence type="ECO:0000256" key="3">
    <source>
        <dbReference type="ARBA" id="ARBA00012758"/>
    </source>
</evidence>
<dbReference type="CDD" id="cd18623">
    <property type="entry name" value="GH32_ScrB-like"/>
    <property type="match status" value="1"/>
</dbReference>
<dbReference type="InterPro" id="IPR001362">
    <property type="entry name" value="Glyco_hydro_32"/>
</dbReference>
<dbReference type="SMART" id="SM00640">
    <property type="entry name" value="Glyco_32"/>
    <property type="match status" value="1"/>
</dbReference>
<dbReference type="InterPro" id="IPR051214">
    <property type="entry name" value="GH32_Enzymes"/>
</dbReference>
<keyword evidence="5 8" id="KW-0378">Hydrolase</keyword>
<evidence type="ECO:0000256" key="7">
    <source>
        <dbReference type="ARBA" id="ARBA00033367"/>
    </source>
</evidence>
<dbReference type="InterPro" id="IPR023296">
    <property type="entry name" value="Glyco_hydro_beta-prop_sf"/>
</dbReference>
<evidence type="ECO:0000256" key="6">
    <source>
        <dbReference type="ARBA" id="ARBA00023295"/>
    </source>
</evidence>
<evidence type="ECO:0000259" key="11">
    <source>
        <dbReference type="Pfam" id="PF08244"/>
    </source>
</evidence>
<feature type="domain" description="Glycosyl hydrolase family 32 C-terminal" evidence="11">
    <location>
        <begin position="340"/>
        <end position="486"/>
    </location>
</feature>
<evidence type="ECO:0000256" key="9">
    <source>
        <dbReference type="RuleBase" id="RU365015"/>
    </source>
</evidence>
<evidence type="ECO:0000259" key="10">
    <source>
        <dbReference type="Pfam" id="PF00251"/>
    </source>
</evidence>
<dbReference type="EC" id="3.2.1.26" evidence="3 8"/>
<dbReference type="PANTHER" id="PTHR43101:SF1">
    <property type="entry name" value="BETA-FRUCTOSIDASE"/>
    <property type="match status" value="1"/>
</dbReference>
<dbReference type="Gene3D" id="2.60.120.560">
    <property type="entry name" value="Exo-inulinase, domain 1"/>
    <property type="match status" value="1"/>
</dbReference>
<dbReference type="Proteomes" id="UP001516662">
    <property type="component" value="Unassembled WGS sequence"/>
</dbReference>
<dbReference type="Pfam" id="PF08244">
    <property type="entry name" value="Glyco_hydro_32C"/>
    <property type="match status" value="1"/>
</dbReference>
<dbReference type="InterPro" id="IPR013148">
    <property type="entry name" value="Glyco_hydro_32_N"/>
</dbReference>
<protein>
    <recommendedName>
        <fullName evidence="4 8">Sucrose-6-phosphate hydrolase</fullName>
        <ecNumber evidence="3 8">3.2.1.26</ecNumber>
    </recommendedName>
    <alternativeName>
        <fullName evidence="7 9">Invertase</fullName>
    </alternativeName>
</protein>
<organism evidence="12 13">
    <name type="scientific">Litchfieldia luteola</name>
    <dbReference type="NCBI Taxonomy" id="682179"/>
    <lineage>
        <taxon>Bacteria</taxon>
        <taxon>Bacillati</taxon>
        <taxon>Bacillota</taxon>
        <taxon>Bacilli</taxon>
        <taxon>Bacillales</taxon>
        <taxon>Bacillaceae</taxon>
        <taxon>Litchfieldia</taxon>
    </lineage>
</organism>
<dbReference type="Gene3D" id="2.115.10.20">
    <property type="entry name" value="Glycosyl hydrolase domain, family 43"/>
    <property type="match status" value="1"/>
</dbReference>
<dbReference type="PROSITE" id="PS00609">
    <property type="entry name" value="GLYCOSYL_HYDROL_F32"/>
    <property type="match status" value="1"/>
</dbReference>